<evidence type="ECO:0000313" key="1">
    <source>
        <dbReference type="EMBL" id="SKA47299.1"/>
    </source>
</evidence>
<dbReference type="Proteomes" id="UP000190367">
    <property type="component" value="Unassembled WGS sequence"/>
</dbReference>
<dbReference type="EMBL" id="FUWZ01000008">
    <property type="protein sequence ID" value="SKA47299.1"/>
    <property type="molecule type" value="Genomic_DNA"/>
</dbReference>
<organism evidence="1 2">
    <name type="scientific">Chitinophaga eiseniae</name>
    <dbReference type="NCBI Taxonomy" id="634771"/>
    <lineage>
        <taxon>Bacteria</taxon>
        <taxon>Pseudomonadati</taxon>
        <taxon>Bacteroidota</taxon>
        <taxon>Chitinophagia</taxon>
        <taxon>Chitinophagales</taxon>
        <taxon>Chitinophagaceae</taxon>
        <taxon>Chitinophaga</taxon>
    </lineage>
</organism>
<proteinExistence type="predicted"/>
<dbReference type="AlphaFoldDB" id="A0A1T4U402"/>
<reference evidence="2" key="1">
    <citation type="submission" date="2017-02" db="EMBL/GenBank/DDBJ databases">
        <authorList>
            <person name="Varghese N."/>
            <person name="Submissions S."/>
        </authorList>
    </citation>
    <scope>NUCLEOTIDE SEQUENCE [LARGE SCALE GENOMIC DNA]</scope>
    <source>
        <strain evidence="2">DSM 22224</strain>
    </source>
</reference>
<keyword evidence="2" id="KW-1185">Reference proteome</keyword>
<name>A0A1T4U402_9BACT</name>
<protein>
    <submittedName>
        <fullName evidence="1">Uncharacterized protein</fullName>
    </submittedName>
</protein>
<evidence type="ECO:0000313" key="2">
    <source>
        <dbReference type="Proteomes" id="UP000190367"/>
    </source>
</evidence>
<gene>
    <name evidence="1" type="ORF">SAMN04488128_108155</name>
</gene>
<sequence length="56" mass="6397">MESPMRGCKSLTARGWYMEVLEIGNEVQLFTKATKGDSGRYIRYRNGKRTMLPGVI</sequence>
<accession>A0A1T4U402</accession>